<dbReference type="PANTHER" id="PTHR21329:SF3">
    <property type="entry name" value="PHOSPHATIDYLINOSITOL N-ACETYLGLUCOSAMINYLTRANSFERASE SUBUNIT Q"/>
    <property type="match status" value="1"/>
</dbReference>
<keyword evidence="1" id="KW-0472">Membrane</keyword>
<dbReference type="GO" id="GO:0016020">
    <property type="term" value="C:membrane"/>
    <property type="evidence" value="ECO:0007669"/>
    <property type="project" value="InterPro"/>
</dbReference>
<feature type="transmembrane region" description="Helical" evidence="1">
    <location>
        <begin position="200"/>
        <end position="221"/>
    </location>
</feature>
<dbReference type="GO" id="GO:0005783">
    <property type="term" value="C:endoplasmic reticulum"/>
    <property type="evidence" value="ECO:0007669"/>
    <property type="project" value="TreeGrafter"/>
</dbReference>
<dbReference type="Proteomes" id="UP000268321">
    <property type="component" value="Unassembled WGS sequence"/>
</dbReference>
<dbReference type="GO" id="GO:0006506">
    <property type="term" value="P:GPI anchor biosynthetic process"/>
    <property type="evidence" value="ECO:0007669"/>
    <property type="project" value="InterPro"/>
</dbReference>
<evidence type="ECO:0000256" key="1">
    <source>
        <dbReference type="SAM" id="Phobius"/>
    </source>
</evidence>
<keyword evidence="1" id="KW-0812">Transmembrane</keyword>
<feature type="transmembrane region" description="Helical" evidence="1">
    <location>
        <begin position="391"/>
        <end position="411"/>
    </location>
</feature>
<evidence type="ECO:0000313" key="3">
    <source>
        <dbReference type="Proteomes" id="UP000268321"/>
    </source>
</evidence>
<keyword evidence="1" id="KW-1133">Transmembrane helix</keyword>
<feature type="transmembrane region" description="Helical" evidence="1">
    <location>
        <begin position="472"/>
        <end position="497"/>
    </location>
</feature>
<protein>
    <submittedName>
        <fullName evidence="2">Gpi1-domain-containing protein</fullName>
    </submittedName>
</protein>
<organism evidence="2 3">
    <name type="scientific">Metschnikowia bicuspidata</name>
    <dbReference type="NCBI Taxonomy" id="27322"/>
    <lineage>
        <taxon>Eukaryota</taxon>
        <taxon>Fungi</taxon>
        <taxon>Dikarya</taxon>
        <taxon>Ascomycota</taxon>
        <taxon>Saccharomycotina</taxon>
        <taxon>Pichiomycetes</taxon>
        <taxon>Metschnikowiaceae</taxon>
        <taxon>Metschnikowia</taxon>
    </lineage>
</organism>
<gene>
    <name evidence="2" type="ORF">METBISCDRAFT_21393</name>
</gene>
<evidence type="ECO:0000313" key="2">
    <source>
        <dbReference type="EMBL" id="RKP32405.1"/>
    </source>
</evidence>
<name>A0A4P9ZHD2_9ASCO</name>
<feature type="transmembrane region" description="Helical" evidence="1">
    <location>
        <begin position="509"/>
        <end position="527"/>
    </location>
</feature>
<reference evidence="3" key="1">
    <citation type="journal article" date="2018" name="Nat. Microbiol.">
        <title>Leveraging single-cell genomics to expand the fungal tree of life.</title>
        <authorList>
            <person name="Ahrendt S.R."/>
            <person name="Quandt C.A."/>
            <person name="Ciobanu D."/>
            <person name="Clum A."/>
            <person name="Salamov A."/>
            <person name="Andreopoulos B."/>
            <person name="Cheng J.F."/>
            <person name="Woyke T."/>
            <person name="Pelin A."/>
            <person name="Henrissat B."/>
            <person name="Reynolds N.K."/>
            <person name="Benny G.L."/>
            <person name="Smith M.E."/>
            <person name="James T.Y."/>
            <person name="Grigoriev I.V."/>
        </authorList>
    </citation>
    <scope>NUCLEOTIDE SEQUENCE [LARGE SCALE GENOMIC DNA]</scope>
    <source>
        <strain evidence="3">Baker2002</strain>
    </source>
</reference>
<dbReference type="AlphaFoldDB" id="A0A4P9ZHD2"/>
<keyword evidence="3" id="KW-1185">Reference proteome</keyword>
<proteinExistence type="predicted"/>
<sequence length="634" mass="73586">MHTCIYLPSKGLFRRRLDQGLVLALVGHCIGNSYVVVDYIPPSTADFSARAPDVAIVGYIANKDNLKVDQLPRADLYLRYAPGADLPGVDPALTRSTNSYTIVVFSPPNLRNLEYFTINPIHLQSSENEPQAEPLYKVLNLHRRHSVFNSAVYISDETVLERINHCLEVRLKLHLTQLEPRDPSYAVKAVLALWKPSKWLFLWIAQFLISNTLTAIVALLASLNKSICGFVPVENSSFCRQLDLRLRQLSFLPIQFLCYYKGDVLSERSRKLLRLSFPNENHNIKNSNYINFYNTVWLVFNDVALGTAFYSIWKDNTGFFYALIQKFRHYAFGELNNWICWIGSDHPGGFKLNNDLGSFMEGMLLWMSMMWEIITAYNLRVFESVQVLRYFADLTFSVVCFCGISFVLAYFVDYLKFLTLHVQFFNFSTSKIYFQQVEMLKSLMQLFRGRKYNILRNRIDCIEEDDYRIDQLLLGTFCFMILVYLLPTTFAFYFFFLCAEVTILTLSKLAEKVVVIFNFFPIFVLILKLKNSRRLQGGVYFEARGSSGQTNWLVMRNRALTLENILGPFVTIFRLQGRFSRVLLNFLEGKRVIVQDCSHMKFRYLMLPEDYSHLVEVWRSISLVCESAKQVKSD</sequence>
<dbReference type="OrthoDB" id="70250at2759"/>
<dbReference type="Pfam" id="PF05024">
    <property type="entry name" value="Gpi1"/>
    <property type="match status" value="1"/>
</dbReference>
<dbReference type="InterPro" id="IPR007720">
    <property type="entry name" value="PigQ/GPI1"/>
</dbReference>
<dbReference type="PANTHER" id="PTHR21329">
    <property type="entry name" value="PHOSPHATIDYLINOSITOL N-ACETYLGLUCOSAMINYLTRANSFERASE SUBUNIT Q-RELATED"/>
    <property type="match status" value="1"/>
</dbReference>
<feature type="transmembrane region" description="Helical" evidence="1">
    <location>
        <begin position="363"/>
        <end position="379"/>
    </location>
</feature>
<dbReference type="EMBL" id="ML004431">
    <property type="protein sequence ID" value="RKP32405.1"/>
    <property type="molecule type" value="Genomic_DNA"/>
</dbReference>
<accession>A0A4P9ZHD2</accession>
<feature type="transmembrane region" description="Helical" evidence="1">
    <location>
        <begin position="292"/>
        <end position="313"/>
    </location>
</feature>